<dbReference type="EMBL" id="GGEC01000085">
    <property type="protein sequence ID" value="MBW80568.1"/>
    <property type="molecule type" value="Transcribed_RNA"/>
</dbReference>
<evidence type="ECO:0000313" key="1">
    <source>
        <dbReference type="EMBL" id="MBW80568.1"/>
    </source>
</evidence>
<dbReference type="AlphaFoldDB" id="A0A2P2IH69"/>
<reference evidence="1" key="1">
    <citation type="submission" date="2018-02" db="EMBL/GenBank/DDBJ databases">
        <title>Rhizophora mucronata_Transcriptome.</title>
        <authorList>
            <person name="Meera S.P."/>
            <person name="Sreeshan A."/>
            <person name="Augustine A."/>
        </authorList>
    </citation>
    <scope>NUCLEOTIDE SEQUENCE</scope>
    <source>
        <tissue evidence="1">Leaf</tissue>
    </source>
</reference>
<proteinExistence type="predicted"/>
<protein>
    <submittedName>
        <fullName evidence="1">Uncharacterized protein</fullName>
    </submittedName>
</protein>
<name>A0A2P2IH69_RHIMU</name>
<organism evidence="1">
    <name type="scientific">Rhizophora mucronata</name>
    <name type="common">Asiatic mangrove</name>
    <dbReference type="NCBI Taxonomy" id="61149"/>
    <lineage>
        <taxon>Eukaryota</taxon>
        <taxon>Viridiplantae</taxon>
        <taxon>Streptophyta</taxon>
        <taxon>Embryophyta</taxon>
        <taxon>Tracheophyta</taxon>
        <taxon>Spermatophyta</taxon>
        <taxon>Magnoliopsida</taxon>
        <taxon>eudicotyledons</taxon>
        <taxon>Gunneridae</taxon>
        <taxon>Pentapetalae</taxon>
        <taxon>rosids</taxon>
        <taxon>fabids</taxon>
        <taxon>Malpighiales</taxon>
        <taxon>Rhizophoraceae</taxon>
        <taxon>Rhizophora</taxon>
    </lineage>
</organism>
<sequence>MKMLRWMCSYSRNNRIRNEDIYNKVLDISCERMMFALVLICQI</sequence>
<accession>A0A2P2IH69</accession>